<dbReference type="Pfam" id="PF25873">
    <property type="entry name" value="WHD_MalT"/>
    <property type="match status" value="1"/>
</dbReference>
<dbReference type="Gene3D" id="1.10.10.10">
    <property type="entry name" value="Winged helix-like DNA-binding domain superfamily/Winged helix DNA-binding domain"/>
    <property type="match status" value="1"/>
</dbReference>
<protein>
    <submittedName>
        <fullName evidence="5">HTH-type transcriptional regulator MalT</fullName>
    </submittedName>
</protein>
<dbReference type="InterPro" id="IPR011990">
    <property type="entry name" value="TPR-like_helical_dom_sf"/>
</dbReference>
<dbReference type="SMART" id="SM00421">
    <property type="entry name" value="HTH_LUXR"/>
    <property type="match status" value="1"/>
</dbReference>
<dbReference type="GO" id="GO:0006355">
    <property type="term" value="P:regulation of DNA-templated transcription"/>
    <property type="evidence" value="ECO:0007669"/>
    <property type="project" value="InterPro"/>
</dbReference>
<evidence type="ECO:0000259" key="4">
    <source>
        <dbReference type="PROSITE" id="PS50043"/>
    </source>
</evidence>
<keyword evidence="2" id="KW-0238">DNA-binding</keyword>
<keyword evidence="3" id="KW-0804">Transcription</keyword>
<dbReference type="InterPro" id="IPR027417">
    <property type="entry name" value="P-loop_NTPase"/>
</dbReference>
<dbReference type="InterPro" id="IPR036388">
    <property type="entry name" value="WH-like_DNA-bd_sf"/>
</dbReference>
<dbReference type="SUPFAM" id="SSF52540">
    <property type="entry name" value="P-loop containing nucleoside triphosphate hydrolases"/>
    <property type="match status" value="1"/>
</dbReference>
<dbReference type="GO" id="GO:0003677">
    <property type="term" value="F:DNA binding"/>
    <property type="evidence" value="ECO:0007669"/>
    <property type="project" value="UniProtKB-KW"/>
</dbReference>
<reference evidence="5" key="2">
    <citation type="submission" date="2020-09" db="EMBL/GenBank/DDBJ databases">
        <authorList>
            <person name="Sun Q."/>
            <person name="Kim S."/>
        </authorList>
    </citation>
    <scope>NUCLEOTIDE SEQUENCE</scope>
    <source>
        <strain evidence="5">KCTC 22169</strain>
    </source>
</reference>
<evidence type="ECO:0000313" key="6">
    <source>
        <dbReference type="Proteomes" id="UP000626148"/>
    </source>
</evidence>
<dbReference type="InterPro" id="IPR059106">
    <property type="entry name" value="WHD_MalT"/>
</dbReference>
<comment type="caution">
    <text evidence="5">The sequence shown here is derived from an EMBL/GenBank/DDBJ whole genome shotgun (WGS) entry which is preliminary data.</text>
</comment>
<dbReference type="InterPro" id="IPR016032">
    <property type="entry name" value="Sig_transdc_resp-reg_C-effctor"/>
</dbReference>
<dbReference type="PANTHER" id="PTHR44688:SF16">
    <property type="entry name" value="DNA-BINDING TRANSCRIPTIONAL ACTIVATOR DEVR_DOSR"/>
    <property type="match status" value="1"/>
</dbReference>
<dbReference type="Gene3D" id="1.25.40.10">
    <property type="entry name" value="Tetratricopeptide repeat domain"/>
    <property type="match status" value="1"/>
</dbReference>
<dbReference type="InterPro" id="IPR041617">
    <property type="entry name" value="TPR_MalT"/>
</dbReference>
<dbReference type="Pfam" id="PF00196">
    <property type="entry name" value="GerE"/>
    <property type="match status" value="1"/>
</dbReference>
<evidence type="ECO:0000313" key="5">
    <source>
        <dbReference type="EMBL" id="GGX41518.1"/>
    </source>
</evidence>
<dbReference type="AlphaFoldDB" id="A0A918K0S7"/>
<keyword evidence="1" id="KW-0805">Transcription regulation</keyword>
<reference evidence="5" key="1">
    <citation type="journal article" date="2014" name="Int. J. Syst. Evol. Microbiol.">
        <title>Complete genome sequence of Corynebacterium casei LMG S-19264T (=DSM 44701T), isolated from a smear-ripened cheese.</title>
        <authorList>
            <consortium name="US DOE Joint Genome Institute (JGI-PGF)"/>
            <person name="Walter F."/>
            <person name="Albersmeier A."/>
            <person name="Kalinowski J."/>
            <person name="Ruckert C."/>
        </authorList>
    </citation>
    <scope>NUCLEOTIDE SEQUENCE</scope>
    <source>
        <strain evidence="5">KCTC 22169</strain>
    </source>
</reference>
<proteinExistence type="predicted"/>
<dbReference type="RefSeq" id="WP_189606942.1">
    <property type="nucleotide sequence ID" value="NZ_BMXR01000001.1"/>
</dbReference>
<evidence type="ECO:0000256" key="1">
    <source>
        <dbReference type="ARBA" id="ARBA00023015"/>
    </source>
</evidence>
<dbReference type="Proteomes" id="UP000626148">
    <property type="component" value="Unassembled WGS sequence"/>
</dbReference>
<gene>
    <name evidence="5" type="primary">malT</name>
    <name evidence="5" type="ORF">GCM10007392_05550</name>
</gene>
<dbReference type="CDD" id="cd06170">
    <property type="entry name" value="LuxR_C_like"/>
    <property type="match status" value="1"/>
</dbReference>
<dbReference type="Pfam" id="PF17874">
    <property type="entry name" value="TPR_MalT"/>
    <property type="match status" value="1"/>
</dbReference>
<dbReference type="PRINTS" id="PR00038">
    <property type="entry name" value="HTHLUXR"/>
</dbReference>
<name>A0A918K0S7_9GAMM</name>
<dbReference type="PROSITE" id="PS00622">
    <property type="entry name" value="HTH_LUXR_1"/>
    <property type="match status" value="1"/>
</dbReference>
<feature type="domain" description="HTH luxR-type" evidence="4">
    <location>
        <begin position="824"/>
        <end position="889"/>
    </location>
</feature>
<dbReference type="EMBL" id="BMXR01000001">
    <property type="protein sequence ID" value="GGX41518.1"/>
    <property type="molecule type" value="Genomic_DNA"/>
</dbReference>
<dbReference type="PANTHER" id="PTHR44688">
    <property type="entry name" value="DNA-BINDING TRANSCRIPTIONAL ACTIVATOR DEVR_DOSR"/>
    <property type="match status" value="1"/>
</dbReference>
<organism evidence="5 6">
    <name type="scientific">Saccharospirillum salsuginis</name>
    <dbReference type="NCBI Taxonomy" id="418750"/>
    <lineage>
        <taxon>Bacteria</taxon>
        <taxon>Pseudomonadati</taxon>
        <taxon>Pseudomonadota</taxon>
        <taxon>Gammaproteobacteria</taxon>
        <taxon>Oceanospirillales</taxon>
        <taxon>Saccharospirillaceae</taxon>
        <taxon>Saccharospirillum</taxon>
    </lineage>
</organism>
<evidence type="ECO:0000256" key="2">
    <source>
        <dbReference type="ARBA" id="ARBA00023125"/>
    </source>
</evidence>
<dbReference type="SUPFAM" id="SSF48452">
    <property type="entry name" value="TPR-like"/>
    <property type="match status" value="1"/>
</dbReference>
<sequence length="889" mass="100976">MTQNKNTTPQTPAHSRLWIQPYKLVQPSSGAPLQQRPRLVKQLDQCRHFPLTLLRSPAGYGKTSLLTQWMAETGVNVMWYGLDPSDNDPSYFASHLIYGLHIATGEGCPDSLRLVETNQFDRLDSLLTKALIELSHHFDPLFIVLDDAHTLNEPAILSALKQWIRFLPPSIHLILTAHQEPNLGLSTLRVKGQLLELQAEQLAFNRAELDTFLRERLAFEPSSEVVERLIEDTGGWPGGLELITRNAGSEADLRYASGKLQQSFQHLEAYLDDEVLSDLPETLHRFLTSICVFGQFDARLCNQLMERGDAETLIQLLREHQLFIVPVDEVSGYFRLQALFRQTLIKRMQSQEPERWRAIRIRAAYAYLHQERPMEAAQLALQLDDADLNLAILKAGGLDFYRSGQFSVLLRLLDPLDEERLMAHTDLILLKAWICLLSYQEDKVLPMLAKAESQLGRDQPQIGLEYAVARAQAAINGERFAEAKALAREAVDALPTQSFVSRTVAASVLGQAALCEGDLATALRYLEQAESLAFQQGLTQQRLWSLCLMSDVRTVTGDLDTALDIQNQAIALARDHCIELVLHMEFVYRNRAQILIERGQFDAALQSLELGTEIIEPLGDYGLLNPYVMRGRLALHGEDRHQASQLAIQVRHLLDRYRYHTDWVAQAHEFLISADRLLGDPDSEVFTPPPRSTGAAINHFYQHYDRNRAIADWLNGRTDNARALATSLLDLALEHGLSLLALKARLLLAIWQPDEAGRRHWQAALDDLPRIRPVTTLSLYRQLFRVEGRDWPDWNLWFQPAQSSRPKMLLSEGDPRLKHLNQRHAQGHESVTTKEFQVLLLIGEGLSNEDIAQCMHVALSTVKSHIRRLYRKLDIDNRDQARTLVRMLQ</sequence>
<evidence type="ECO:0000256" key="3">
    <source>
        <dbReference type="ARBA" id="ARBA00023163"/>
    </source>
</evidence>
<dbReference type="SUPFAM" id="SSF46894">
    <property type="entry name" value="C-terminal effector domain of the bipartite response regulators"/>
    <property type="match status" value="1"/>
</dbReference>
<accession>A0A918K0S7</accession>
<dbReference type="InterPro" id="IPR000792">
    <property type="entry name" value="Tscrpt_reg_LuxR_C"/>
</dbReference>
<keyword evidence="6" id="KW-1185">Reference proteome</keyword>
<dbReference type="PROSITE" id="PS50043">
    <property type="entry name" value="HTH_LUXR_2"/>
    <property type="match status" value="1"/>
</dbReference>